<feature type="transmembrane region" description="Helical" evidence="1">
    <location>
        <begin position="15"/>
        <end position="35"/>
    </location>
</feature>
<dbReference type="OrthoDB" id="376492at2759"/>
<evidence type="ECO:0000256" key="1">
    <source>
        <dbReference type="SAM" id="Phobius"/>
    </source>
</evidence>
<sequence length="230" mass="26455">MKSVKMGYSNNKFNIFTLWNNIILYFILIVTFTFYNKDLFNKYNGEKSNIGASFNFGNNRSLAEYYNNKDGYNVLRVNLDHKNLKDVLGNMHPEIKMVEVDSESVCPGTNEVNLKVVTNIPPDMIKVNATSENMSVGQWDYIMQYYGQSTPKEVSKLDSEVKDKIEKKIKKKKRKTPLIRYIAELVGYGIIFIPGFPVLVGIVSVGFCILIFMGKKSAKNYFSTIKKWLF</sequence>
<keyword evidence="1" id="KW-0472">Membrane</keyword>
<feature type="transmembrane region" description="Helical" evidence="1">
    <location>
        <begin position="181"/>
        <end position="213"/>
    </location>
</feature>
<evidence type="ECO:0000313" key="3">
    <source>
        <dbReference type="Proteomes" id="UP000019103"/>
    </source>
</evidence>
<dbReference type="EMBL" id="KI927241">
    <property type="protein sequence ID" value="ETW57669.1"/>
    <property type="molecule type" value="Genomic_DNA"/>
</dbReference>
<reference evidence="2 3" key="1">
    <citation type="submission" date="2013-02" db="EMBL/GenBank/DDBJ databases">
        <title>The Genome Annotation of Plasmodium falciparum Palo Alto/Uganda.</title>
        <authorList>
            <consortium name="The Broad Institute Genome Sequencing Platform"/>
            <consortium name="The Broad Institute Genome Sequencing Center for Infectious Disease"/>
            <person name="Neafsey D."/>
            <person name="Hoffman S."/>
            <person name="Volkman S."/>
            <person name="Rosenthal P."/>
            <person name="Walker B."/>
            <person name="Young S.K."/>
            <person name="Zeng Q."/>
            <person name="Gargeya S."/>
            <person name="Fitzgerald M."/>
            <person name="Haas B."/>
            <person name="Abouelleil A."/>
            <person name="Allen A.W."/>
            <person name="Alvarado L."/>
            <person name="Arachchi H.M."/>
            <person name="Berlin A.M."/>
            <person name="Chapman S.B."/>
            <person name="Gainer-Dewar J."/>
            <person name="Goldberg J."/>
            <person name="Griggs A."/>
            <person name="Gujja S."/>
            <person name="Hansen M."/>
            <person name="Howarth C."/>
            <person name="Imamovic A."/>
            <person name="Ireland A."/>
            <person name="Larimer J."/>
            <person name="McCowan C."/>
            <person name="Murphy C."/>
            <person name="Pearson M."/>
            <person name="Poon T.W."/>
            <person name="Priest M."/>
            <person name="Roberts A."/>
            <person name="Saif S."/>
            <person name="Shea T."/>
            <person name="Sisk P."/>
            <person name="Sykes S."/>
            <person name="Wortman J."/>
            <person name="Nusbaum C."/>
            <person name="Birren B."/>
        </authorList>
    </citation>
    <scope>NUCLEOTIDE SEQUENCE [LARGE SCALE GENOMIC DNA]</scope>
    <source>
        <strain evidence="2 3">Palo Alto/Uganda</strain>
    </source>
</reference>
<keyword evidence="1" id="KW-1133">Transmembrane helix</keyword>
<protein>
    <recommendedName>
        <fullName evidence="4">Exported protein (Hyp9)</fullName>
    </recommendedName>
</protein>
<accession>W4J6L9</accession>
<reference evidence="2 3" key="2">
    <citation type="submission" date="2013-02" db="EMBL/GenBank/DDBJ databases">
        <title>The Genome Sequence of Plasmodium falciparum Palo Alto/Uganda.</title>
        <authorList>
            <consortium name="The Broad Institute Genome Sequencing Platform"/>
            <consortium name="The Broad Institute Genome Sequencing Center for Infectious Disease"/>
            <person name="Neafsey D."/>
            <person name="Cheeseman I."/>
            <person name="Volkman S."/>
            <person name="Adams J."/>
            <person name="Walker B."/>
            <person name="Young S.K."/>
            <person name="Zeng Q."/>
            <person name="Gargeya S."/>
            <person name="Fitzgerald M."/>
            <person name="Haas B."/>
            <person name="Abouelleil A."/>
            <person name="Alvarado L."/>
            <person name="Arachchi H.M."/>
            <person name="Berlin A.M."/>
            <person name="Chapman S.B."/>
            <person name="Dewar J."/>
            <person name="Goldberg J."/>
            <person name="Griggs A."/>
            <person name="Gujja S."/>
            <person name="Hansen M."/>
            <person name="Howarth C."/>
            <person name="Imamovic A."/>
            <person name="Larimer J."/>
            <person name="McCowan C."/>
            <person name="Murphy C."/>
            <person name="Neiman D."/>
            <person name="Pearson M."/>
            <person name="Priest M."/>
            <person name="Roberts A."/>
            <person name="Saif S."/>
            <person name="Shea T."/>
            <person name="Sisk P."/>
            <person name="Sykes S."/>
            <person name="Wortman J."/>
            <person name="Nusbaum C."/>
            <person name="Birren B."/>
        </authorList>
    </citation>
    <scope>NUCLEOTIDE SEQUENCE [LARGE SCALE GENOMIC DNA]</scope>
    <source>
        <strain evidence="2 3">Palo Alto/Uganda</strain>
    </source>
</reference>
<proteinExistence type="predicted"/>
<dbReference type="AlphaFoldDB" id="W4J6L9"/>
<gene>
    <name evidence="2" type="ORF">PFUGPA_00362</name>
</gene>
<name>W4J6L9_PLAFP</name>
<organism evidence="2 3">
    <name type="scientific">Plasmodium falciparum (isolate Palo Alto / Uganda)</name>
    <dbReference type="NCBI Taxonomy" id="57270"/>
    <lineage>
        <taxon>Eukaryota</taxon>
        <taxon>Sar</taxon>
        <taxon>Alveolata</taxon>
        <taxon>Apicomplexa</taxon>
        <taxon>Aconoidasida</taxon>
        <taxon>Haemosporida</taxon>
        <taxon>Plasmodiidae</taxon>
        <taxon>Plasmodium</taxon>
        <taxon>Plasmodium (Laverania)</taxon>
    </lineage>
</organism>
<dbReference type="Proteomes" id="UP000019103">
    <property type="component" value="Unassembled WGS sequence"/>
</dbReference>
<evidence type="ECO:0008006" key="4">
    <source>
        <dbReference type="Google" id="ProtNLM"/>
    </source>
</evidence>
<keyword evidence="1" id="KW-0812">Transmembrane</keyword>
<evidence type="ECO:0000313" key="2">
    <source>
        <dbReference type="EMBL" id="ETW57669.1"/>
    </source>
</evidence>